<comment type="caution">
    <text evidence="7">The sequence shown here is derived from an EMBL/GenBank/DDBJ whole genome shotgun (WGS) entry which is preliminary data.</text>
</comment>
<dbReference type="Gene3D" id="3.40.1710.10">
    <property type="entry name" value="abc type-2 transporter like domain"/>
    <property type="match status" value="1"/>
</dbReference>
<sequence>MLAGLAFGSEIKRFGRSRMTRAAIVVLMLLPLVYGALYLWAFWDPFGQVNKMPVALVNADRGAVVEGVHVNAGDEIAKSLTADHSLDWHVVSDKEARDGVEHGKFYFMLELPENFSEAIASPVSGNPQKAQLIAVYNDANNYISSTIGRTATSQVLNAVSTRISGQAVNQILSVVVSSGTGIKQAADGAQKLADGAAQVDTGAGKLVGGLDDARNGSAKLSAGAKQLSSGITQATDPLLKVTKALSQVGGSTEQLQQSATALEQAADQAGALATAQDTAAAAIGSVIQQLSVNQDPVSVGAVNTLRGVQDQLNGHQFTPQIRQQITDGRNAAISMTETLRSPGSPLRTALDQVGSSGQQLTDKLNQLRNGAQQLASGNAQLASGIVQLDDGARQLKSGTVQLKDGNHELATKLADGAKQVPTWTEQQKQAIADTIGGPVNLESSHENGAPNFATGMAPFFLTLALFFGALVLWMVLRPLQNRPIAAEVLAIRVVLASYLPAAVLALGQSVILYCVVRFALGMEVAHPVAMLAFMVLVSVAFVAATQAINALVGPAVGRVLIMALLMLQMVSAGGMYPVETTSRPFQVMHKFDPMTFGVNGLRQLILGGIDGRLWQAIIVLVCIWLGALGISSLCARRNRTWNLIRLLPAIKM</sequence>
<dbReference type="Proteomes" id="UP000093962">
    <property type="component" value="Unassembled WGS sequence"/>
</dbReference>
<dbReference type="Pfam" id="PF12698">
    <property type="entry name" value="ABC2_membrane_3"/>
    <property type="match status" value="2"/>
</dbReference>
<dbReference type="GO" id="GO:0016020">
    <property type="term" value="C:membrane"/>
    <property type="evidence" value="ECO:0007669"/>
    <property type="project" value="UniProtKB-SubCell"/>
</dbReference>
<proteinExistence type="predicted"/>
<comment type="subcellular location">
    <subcellularLocation>
        <location evidence="1">Membrane</location>
        <topology evidence="1">Multi-pass membrane protein</topology>
    </subcellularLocation>
</comment>
<dbReference type="AlphaFoldDB" id="A0A1A0MBX0"/>
<feature type="transmembrane region" description="Helical" evidence="5">
    <location>
        <begin position="488"/>
        <end position="516"/>
    </location>
</feature>
<dbReference type="RefSeq" id="WP_064860112.1">
    <property type="nucleotide sequence ID" value="NZ_LZSF01000222.1"/>
</dbReference>
<feature type="transmembrane region" description="Helical" evidence="5">
    <location>
        <begin position="613"/>
        <end position="635"/>
    </location>
</feature>
<dbReference type="InterPro" id="IPR023908">
    <property type="entry name" value="xxxLxxG_rpt"/>
</dbReference>
<keyword evidence="3 5" id="KW-1133">Transmembrane helix</keyword>
<dbReference type="NCBIfam" id="TIGR03057">
    <property type="entry name" value="xxxLxxG_by_4"/>
    <property type="match status" value="5"/>
</dbReference>
<feature type="domain" description="ABC-2 type transporter transmembrane" evidence="6">
    <location>
        <begin position="415"/>
        <end position="631"/>
    </location>
</feature>
<evidence type="ECO:0000256" key="3">
    <source>
        <dbReference type="ARBA" id="ARBA00022989"/>
    </source>
</evidence>
<accession>A0A1A0MBX0</accession>
<feature type="transmembrane region" description="Helical" evidence="5">
    <location>
        <begin position="559"/>
        <end position="578"/>
    </location>
</feature>
<dbReference type="NCBIfam" id="TIGR03061">
    <property type="entry name" value="pip_yhgE_Nterm"/>
    <property type="match status" value="1"/>
</dbReference>
<dbReference type="OrthoDB" id="9811483at2"/>
<evidence type="ECO:0000256" key="5">
    <source>
        <dbReference type="SAM" id="Phobius"/>
    </source>
</evidence>
<feature type="transmembrane region" description="Helical" evidence="5">
    <location>
        <begin position="528"/>
        <end position="552"/>
    </location>
</feature>
<dbReference type="InterPro" id="IPR013525">
    <property type="entry name" value="ABC2_TM"/>
</dbReference>
<dbReference type="PANTHER" id="PTHR43077">
    <property type="entry name" value="TRANSPORT PERMEASE YVFS-RELATED"/>
    <property type="match status" value="1"/>
</dbReference>
<evidence type="ECO:0000256" key="4">
    <source>
        <dbReference type="ARBA" id="ARBA00023136"/>
    </source>
</evidence>
<keyword evidence="4 5" id="KW-0472">Membrane</keyword>
<dbReference type="InterPro" id="IPR051328">
    <property type="entry name" value="T7SS_ABC-Transporter"/>
</dbReference>
<evidence type="ECO:0000313" key="8">
    <source>
        <dbReference type="Proteomes" id="UP000093962"/>
    </source>
</evidence>
<feature type="domain" description="ABC-2 type transporter transmembrane" evidence="6">
    <location>
        <begin position="24"/>
        <end position="172"/>
    </location>
</feature>
<dbReference type="SUPFAM" id="SSF58104">
    <property type="entry name" value="Methyl-accepting chemotaxis protein (MCP) signaling domain"/>
    <property type="match status" value="1"/>
</dbReference>
<dbReference type="GO" id="GO:0140359">
    <property type="term" value="F:ABC-type transporter activity"/>
    <property type="evidence" value="ECO:0007669"/>
    <property type="project" value="InterPro"/>
</dbReference>
<organism evidence="7 8">
    <name type="scientific">Mycolicibacterium mucogenicum</name>
    <name type="common">Mycobacterium mucogenicum</name>
    <dbReference type="NCBI Taxonomy" id="56689"/>
    <lineage>
        <taxon>Bacteria</taxon>
        <taxon>Bacillati</taxon>
        <taxon>Actinomycetota</taxon>
        <taxon>Actinomycetes</taxon>
        <taxon>Mycobacteriales</taxon>
        <taxon>Mycobacteriaceae</taxon>
        <taxon>Mycolicibacterium</taxon>
    </lineage>
</organism>
<reference evidence="7 8" key="1">
    <citation type="submission" date="2016-06" db="EMBL/GenBank/DDBJ databases">
        <authorList>
            <person name="Kjaerup R.B."/>
            <person name="Dalgaard T.S."/>
            <person name="Juul-Madsen H.R."/>
        </authorList>
    </citation>
    <scope>NUCLEOTIDE SEQUENCE [LARGE SCALE GENOMIC DNA]</scope>
    <source>
        <strain evidence="7 8">1199456.5</strain>
    </source>
</reference>
<dbReference type="PANTHER" id="PTHR43077:SF5">
    <property type="entry name" value="PHAGE INFECTION PROTEIN"/>
    <property type="match status" value="1"/>
</dbReference>
<feature type="transmembrane region" description="Helical" evidence="5">
    <location>
        <begin position="22"/>
        <end position="43"/>
    </location>
</feature>
<name>A0A1A0MBX0_MYCMU</name>
<protein>
    <recommendedName>
        <fullName evidence="6">ABC-2 type transporter transmembrane domain-containing protein</fullName>
    </recommendedName>
</protein>
<dbReference type="EMBL" id="LZSF01000222">
    <property type="protein sequence ID" value="OBA82526.1"/>
    <property type="molecule type" value="Genomic_DNA"/>
</dbReference>
<feature type="transmembrane region" description="Helical" evidence="5">
    <location>
        <begin position="456"/>
        <end position="476"/>
    </location>
</feature>
<gene>
    <name evidence="7" type="ORF">A5642_00085</name>
</gene>
<dbReference type="InterPro" id="IPR017501">
    <property type="entry name" value="Phage_infect_YhgE_C"/>
</dbReference>
<evidence type="ECO:0000259" key="6">
    <source>
        <dbReference type="Pfam" id="PF12698"/>
    </source>
</evidence>
<evidence type="ECO:0000313" key="7">
    <source>
        <dbReference type="EMBL" id="OBA82526.1"/>
    </source>
</evidence>
<dbReference type="InterPro" id="IPR017500">
    <property type="entry name" value="Phage_infect_YhgE_N"/>
</dbReference>
<evidence type="ECO:0000256" key="2">
    <source>
        <dbReference type="ARBA" id="ARBA00022692"/>
    </source>
</evidence>
<keyword evidence="2 5" id="KW-0812">Transmembrane</keyword>
<evidence type="ECO:0000256" key="1">
    <source>
        <dbReference type="ARBA" id="ARBA00004141"/>
    </source>
</evidence>
<dbReference type="NCBIfam" id="TIGR03062">
    <property type="entry name" value="pip_yhgE_Cterm"/>
    <property type="match status" value="1"/>
</dbReference>
<dbReference type="Gene3D" id="1.10.287.950">
    <property type="entry name" value="Methyl-accepting chemotaxis protein"/>
    <property type="match status" value="1"/>
</dbReference>